<dbReference type="Gene3D" id="2.30.30.40">
    <property type="entry name" value="SH3 Domains"/>
    <property type="match status" value="2"/>
</dbReference>
<dbReference type="PANTHER" id="PTHR22834">
    <property type="entry name" value="NUCLEAR FUSION PROTEIN FUS2"/>
    <property type="match status" value="1"/>
</dbReference>
<evidence type="ECO:0000256" key="1">
    <source>
        <dbReference type="SAM" id="MobiDB-lite"/>
    </source>
</evidence>
<dbReference type="GO" id="GO:0005737">
    <property type="term" value="C:cytoplasm"/>
    <property type="evidence" value="ECO:0007669"/>
    <property type="project" value="TreeGrafter"/>
</dbReference>
<name>A0AAN8XMM5_HALRR</name>
<dbReference type="InterPro" id="IPR051492">
    <property type="entry name" value="Dynamin-Rho_GEF"/>
</dbReference>
<comment type="caution">
    <text evidence="2">The sequence shown here is derived from an EMBL/GenBank/DDBJ whole genome shotgun (WGS) entry which is preliminary data.</text>
</comment>
<feature type="region of interest" description="Disordered" evidence="1">
    <location>
        <begin position="63"/>
        <end position="85"/>
    </location>
</feature>
<protein>
    <recommendedName>
        <fullName evidence="4">SH3 domain-containing protein</fullName>
    </recommendedName>
</protein>
<organism evidence="2 3">
    <name type="scientific">Halocaridina rubra</name>
    <name type="common">Hawaiian red shrimp</name>
    <dbReference type="NCBI Taxonomy" id="373956"/>
    <lineage>
        <taxon>Eukaryota</taxon>
        <taxon>Metazoa</taxon>
        <taxon>Ecdysozoa</taxon>
        <taxon>Arthropoda</taxon>
        <taxon>Crustacea</taxon>
        <taxon>Multicrustacea</taxon>
        <taxon>Malacostraca</taxon>
        <taxon>Eumalacostraca</taxon>
        <taxon>Eucarida</taxon>
        <taxon>Decapoda</taxon>
        <taxon>Pleocyemata</taxon>
        <taxon>Caridea</taxon>
        <taxon>Atyoidea</taxon>
        <taxon>Atyidae</taxon>
        <taxon>Halocaridina</taxon>
    </lineage>
</organism>
<dbReference type="Proteomes" id="UP001381693">
    <property type="component" value="Unassembled WGS sequence"/>
</dbReference>
<proteinExistence type="predicted"/>
<keyword evidence="3" id="KW-1185">Reference proteome</keyword>
<dbReference type="PANTHER" id="PTHR22834:SF20">
    <property type="entry name" value="SH3 DOMAIN-CONTAINING PROTEIN"/>
    <property type="match status" value="1"/>
</dbReference>
<sequence length="451" mass="50190">MFMLSVFAGKLLKEVSYAVVPELSFSGDEEMLTQFRVKYLHQVGEFRHLRFIPTETLQTSLPRSKVKGKKSLDNTSVAKPGATEGSKRKVLSRYPSDVIYIVSEVHTPGEVMELTLYPGDHVALLKNKDPLGRCDRWFVDDGENKGFARASCLKPYKPSDHQVGTVTALPSSISTAVPLPPAHPASIPRPSTLPRAAPTPPLPERPPRYEDLFPSVPVARDRPSQPVGSNSYNRAAPPPRYSLGQEVSVSSAQTPLPSKAGHRDSAPGSNGHSHVSESDYYAPPLDRQQSNEYNSPVSEENNIYEEIDQGITKPVSEEDSVHTDESPIYEAIEDRNHPYQNLGADGNDIKATEHPLPDSEVDEPKFYYAMYNFGGSDGTQLNLLAGQVVLLVEAKSSDWWFVEDRHGNQDFPNSWMRWLKPLPFALINLVQVLDLNFFTSQTFHFSSSSRQ</sequence>
<feature type="compositionally biased region" description="Polar residues" evidence="1">
    <location>
        <begin position="245"/>
        <end position="256"/>
    </location>
</feature>
<gene>
    <name evidence="2" type="ORF">SK128_028513</name>
</gene>
<dbReference type="SUPFAM" id="SSF50044">
    <property type="entry name" value="SH3-domain"/>
    <property type="match status" value="2"/>
</dbReference>
<dbReference type="EMBL" id="JAXCGZ010002100">
    <property type="protein sequence ID" value="KAK7084423.1"/>
    <property type="molecule type" value="Genomic_DNA"/>
</dbReference>
<accession>A0AAN8XMM5</accession>
<evidence type="ECO:0008006" key="4">
    <source>
        <dbReference type="Google" id="ProtNLM"/>
    </source>
</evidence>
<feature type="compositionally biased region" description="Polar residues" evidence="1">
    <location>
        <begin position="287"/>
        <end position="297"/>
    </location>
</feature>
<feature type="region of interest" description="Disordered" evidence="1">
    <location>
        <begin position="177"/>
        <end position="297"/>
    </location>
</feature>
<reference evidence="2 3" key="1">
    <citation type="submission" date="2023-11" db="EMBL/GenBank/DDBJ databases">
        <title>Halocaridina rubra genome assembly.</title>
        <authorList>
            <person name="Smith C."/>
        </authorList>
    </citation>
    <scope>NUCLEOTIDE SEQUENCE [LARGE SCALE GENOMIC DNA]</scope>
    <source>
        <strain evidence="2">EP-1</strain>
        <tissue evidence="2">Whole</tissue>
    </source>
</reference>
<dbReference type="InterPro" id="IPR036028">
    <property type="entry name" value="SH3-like_dom_sf"/>
</dbReference>
<evidence type="ECO:0000313" key="2">
    <source>
        <dbReference type="EMBL" id="KAK7084423.1"/>
    </source>
</evidence>
<evidence type="ECO:0000313" key="3">
    <source>
        <dbReference type="Proteomes" id="UP001381693"/>
    </source>
</evidence>
<dbReference type="GO" id="GO:0005085">
    <property type="term" value="F:guanyl-nucleotide exchange factor activity"/>
    <property type="evidence" value="ECO:0007669"/>
    <property type="project" value="TreeGrafter"/>
</dbReference>
<dbReference type="AlphaFoldDB" id="A0AAN8XMM5"/>